<evidence type="ECO:0000313" key="2">
    <source>
        <dbReference type="Proteomes" id="UP000184516"/>
    </source>
</evidence>
<keyword evidence="2" id="KW-1185">Reference proteome</keyword>
<reference evidence="2" key="1">
    <citation type="submission" date="2016-11" db="EMBL/GenBank/DDBJ databases">
        <authorList>
            <person name="Varghese N."/>
            <person name="Submissions S."/>
        </authorList>
    </citation>
    <scope>NUCLEOTIDE SEQUENCE [LARGE SCALE GENOMIC DNA]</scope>
    <source>
        <strain evidence="2">DSM 19978</strain>
    </source>
</reference>
<accession>A0A1M5Q056</accession>
<protein>
    <submittedName>
        <fullName evidence="1">Uncharacterized protein</fullName>
    </submittedName>
</protein>
<sequence length="115" mass="13106">MKAPKFGAFFVFDCFNWSFALFYTVLFKWAEYIALILALNSFHSAIKKGLVYRKKENKECLIFKFVRSHSDEGGISAVFFERMLIGGFLLESGVVAFFQKKLHPRGFGGMGDSPN</sequence>
<gene>
    <name evidence="1" type="ORF">SAMN05443549_11518</name>
</gene>
<evidence type="ECO:0000313" key="1">
    <source>
        <dbReference type="EMBL" id="SHH07310.1"/>
    </source>
</evidence>
<dbReference type="AlphaFoldDB" id="A0A1M5Q056"/>
<organism evidence="1 2">
    <name type="scientific">Flavobacterium fluvii</name>
    <dbReference type="NCBI Taxonomy" id="468056"/>
    <lineage>
        <taxon>Bacteria</taxon>
        <taxon>Pseudomonadati</taxon>
        <taxon>Bacteroidota</taxon>
        <taxon>Flavobacteriia</taxon>
        <taxon>Flavobacteriales</taxon>
        <taxon>Flavobacteriaceae</taxon>
        <taxon>Flavobacterium</taxon>
    </lineage>
</organism>
<dbReference type="EMBL" id="FQWB01000015">
    <property type="protein sequence ID" value="SHH07310.1"/>
    <property type="molecule type" value="Genomic_DNA"/>
</dbReference>
<dbReference type="Proteomes" id="UP000184516">
    <property type="component" value="Unassembled WGS sequence"/>
</dbReference>
<proteinExistence type="predicted"/>
<dbReference type="STRING" id="468056.SAMN05443549_11518"/>
<name>A0A1M5Q056_9FLAO</name>